<dbReference type="EMBL" id="LS991951">
    <property type="protein sequence ID" value="SYV97142.1"/>
    <property type="molecule type" value="Genomic_DNA"/>
</dbReference>
<evidence type="ECO:0000313" key="3">
    <source>
        <dbReference type="Proteomes" id="UP000257559"/>
    </source>
</evidence>
<protein>
    <submittedName>
        <fullName evidence="2">Uncharacterized protein</fullName>
    </submittedName>
</protein>
<accession>A0A3B0PK38</accession>
<evidence type="ECO:0000313" key="2">
    <source>
        <dbReference type="EMBL" id="SYV97142.1"/>
    </source>
</evidence>
<sequence length="95" mass="10764">MSGGIGIFALKFFLINLVFKKKVTSLDTLKMIQHERGHEDVNKISNVLKSSVTFILITSLLSGVGMSFYFYYSEPTSTYGIEQVVGEFVNPQYNW</sequence>
<keyword evidence="1" id="KW-1133">Transmembrane helix</keyword>
<gene>
    <name evidence="2" type="ORF">NCTC10132_00501</name>
</gene>
<organism evidence="2 3">
    <name type="scientific">Mycoplasmopsis edwardii</name>
    <dbReference type="NCBI Taxonomy" id="53558"/>
    <lineage>
        <taxon>Bacteria</taxon>
        <taxon>Bacillati</taxon>
        <taxon>Mycoplasmatota</taxon>
        <taxon>Mycoplasmoidales</taxon>
        <taxon>Metamycoplasmataceae</taxon>
        <taxon>Mycoplasmopsis</taxon>
    </lineage>
</organism>
<feature type="transmembrane region" description="Helical" evidence="1">
    <location>
        <begin position="52"/>
        <end position="72"/>
    </location>
</feature>
<dbReference type="AlphaFoldDB" id="A0A3B0PK38"/>
<reference evidence="3" key="1">
    <citation type="submission" date="2018-06" db="EMBL/GenBank/DDBJ databases">
        <authorList>
            <consortium name="Pathogen Informatics"/>
        </authorList>
    </citation>
    <scope>NUCLEOTIDE SEQUENCE [LARGE SCALE GENOMIC DNA]</scope>
    <source>
        <strain evidence="3">NCTC10132</strain>
    </source>
</reference>
<name>A0A3B0PK38_9BACT</name>
<evidence type="ECO:0000256" key="1">
    <source>
        <dbReference type="SAM" id="Phobius"/>
    </source>
</evidence>
<feature type="non-terminal residue" evidence="2">
    <location>
        <position position="95"/>
    </location>
</feature>
<dbReference type="KEGG" id="medw:NCTC10132_00501"/>
<keyword evidence="1" id="KW-0472">Membrane</keyword>
<keyword evidence="3" id="KW-1185">Reference proteome</keyword>
<proteinExistence type="predicted"/>
<dbReference type="Proteomes" id="UP000257559">
    <property type="component" value="Chromosome"/>
</dbReference>
<keyword evidence="1" id="KW-0812">Transmembrane</keyword>